<feature type="compositionally biased region" description="Basic and acidic residues" evidence="6">
    <location>
        <begin position="444"/>
        <end position="453"/>
    </location>
</feature>
<feature type="domain" description="Glycoside hydrolase family 5" evidence="7">
    <location>
        <begin position="101"/>
        <end position="352"/>
    </location>
</feature>
<name>A0A9P6VLA9_9HELO</name>
<feature type="compositionally biased region" description="Polar residues" evidence="6">
    <location>
        <begin position="424"/>
        <end position="442"/>
    </location>
</feature>
<dbReference type="PANTHER" id="PTHR31297:SF43">
    <property type="entry name" value="GLUCAN 1,3-BETA-GLUCOSIDASE 3"/>
    <property type="match status" value="1"/>
</dbReference>
<dbReference type="InterPro" id="IPR050386">
    <property type="entry name" value="Glycosyl_hydrolase_5"/>
</dbReference>
<evidence type="ECO:0000259" key="7">
    <source>
        <dbReference type="Pfam" id="PF00150"/>
    </source>
</evidence>
<dbReference type="GO" id="GO:0009251">
    <property type="term" value="P:glucan catabolic process"/>
    <property type="evidence" value="ECO:0007669"/>
    <property type="project" value="TreeGrafter"/>
</dbReference>
<dbReference type="GO" id="GO:0071555">
    <property type="term" value="P:cell wall organization"/>
    <property type="evidence" value="ECO:0007669"/>
    <property type="project" value="UniProtKB-KW"/>
</dbReference>
<feature type="region of interest" description="Disordered" evidence="6">
    <location>
        <begin position="424"/>
        <end position="456"/>
    </location>
</feature>
<keyword evidence="9" id="KW-1185">Reference proteome</keyword>
<dbReference type="InterPro" id="IPR017853">
    <property type="entry name" value="GH"/>
</dbReference>
<dbReference type="EMBL" id="VNKQ01000007">
    <property type="protein sequence ID" value="KAG0649690.1"/>
    <property type="molecule type" value="Genomic_DNA"/>
</dbReference>
<keyword evidence="4" id="KW-0961">Cell wall biogenesis/degradation</keyword>
<dbReference type="Pfam" id="PF00150">
    <property type="entry name" value="Cellulase"/>
    <property type="match status" value="1"/>
</dbReference>
<dbReference type="OrthoDB" id="1887033at2759"/>
<comment type="similarity">
    <text evidence="1 5">Belongs to the glycosyl hydrolase 5 (cellulase A) family.</text>
</comment>
<reference evidence="8" key="1">
    <citation type="submission" date="2019-07" db="EMBL/GenBank/DDBJ databases">
        <title>Hyphodiscus hymeniophilus genome sequencing and assembly.</title>
        <authorList>
            <person name="Kramer G."/>
            <person name="Nodwell J."/>
        </authorList>
    </citation>
    <scope>NUCLEOTIDE SEQUENCE</scope>
    <source>
        <strain evidence="8">ATCC 34498</strain>
    </source>
</reference>
<protein>
    <recommendedName>
        <fullName evidence="7">Glycoside hydrolase family 5 domain-containing protein</fullName>
    </recommendedName>
</protein>
<evidence type="ECO:0000256" key="6">
    <source>
        <dbReference type="SAM" id="MobiDB-lite"/>
    </source>
</evidence>
<dbReference type="AlphaFoldDB" id="A0A9P6VLA9"/>
<keyword evidence="2 5" id="KW-0378">Hydrolase</keyword>
<feature type="compositionally biased region" description="Low complexity" evidence="6">
    <location>
        <begin position="16"/>
        <end position="38"/>
    </location>
</feature>
<keyword evidence="3 5" id="KW-0326">Glycosidase</keyword>
<sequence length="542" mass="60033">MKKFLNKAKDTFNDHQASSSFPFQSQPQAPLSQASLPSSIRPPTVTDLLRYRYHNGTNLGSIFVLEKWLHGSMFPKSSTGSSELDAVSASLRESGLDATRQKWENHWRNALTDQDLQWLVNTAKCTSIRLPIGYFTLGPGYCRGTPFEQAGEVYAGAWNAVKDLIGRARAYGIGVLIDMHALPGGGNKDAHSGSGTGKAEFWGSRRNMDLAKHALVFIAQEVSRGGPLEGVIGIQLVNEAAWQAKGMYSWYDEVINEIARVDGSIPIYVSDAWDLNKALEWANKRHCLKGAPPNPVVIDTHKYYTFDEKHKSKSPPEIIGSIGGELGELDGKSGSIADRGEGQVVIGEWSCVLDGKTWARVRSEEKDGLERQFGQAQSKKWQERAGGSYFWTFKMDWMDGGGWGFKQQVKAGNVSPPPALTLSAQDVRSRTQHAQSQRQSMADNGRRSHEDYWTKTSPGKKFEHHLFSEGWDVGFSDAQRFFSMRADGALGPRAGDGGDKIGCVEIWTKKRLLESGNRGEFLWEWEQGFRSGGGAFYHCVGV</sequence>
<evidence type="ECO:0000256" key="2">
    <source>
        <dbReference type="ARBA" id="ARBA00022801"/>
    </source>
</evidence>
<dbReference type="GO" id="GO:0046557">
    <property type="term" value="F:glucan endo-1,6-beta-glucosidase activity"/>
    <property type="evidence" value="ECO:0007669"/>
    <property type="project" value="TreeGrafter"/>
</dbReference>
<dbReference type="GO" id="GO:0009986">
    <property type="term" value="C:cell surface"/>
    <property type="evidence" value="ECO:0007669"/>
    <property type="project" value="TreeGrafter"/>
</dbReference>
<dbReference type="Gene3D" id="3.20.20.80">
    <property type="entry name" value="Glycosidases"/>
    <property type="match status" value="1"/>
</dbReference>
<evidence type="ECO:0000313" key="8">
    <source>
        <dbReference type="EMBL" id="KAG0649690.1"/>
    </source>
</evidence>
<evidence type="ECO:0000256" key="1">
    <source>
        <dbReference type="ARBA" id="ARBA00005641"/>
    </source>
</evidence>
<accession>A0A9P6VLA9</accession>
<evidence type="ECO:0000256" key="3">
    <source>
        <dbReference type="ARBA" id="ARBA00023295"/>
    </source>
</evidence>
<dbReference type="PANTHER" id="PTHR31297">
    <property type="entry name" value="GLUCAN ENDO-1,6-BETA-GLUCOSIDASE B"/>
    <property type="match status" value="1"/>
</dbReference>
<gene>
    <name evidence="8" type="ORF">D0Z07_3962</name>
</gene>
<dbReference type="SUPFAM" id="SSF51445">
    <property type="entry name" value="(Trans)glycosidases"/>
    <property type="match status" value="1"/>
</dbReference>
<comment type="caution">
    <text evidence="8">The sequence shown here is derived from an EMBL/GenBank/DDBJ whole genome shotgun (WGS) entry which is preliminary data.</text>
</comment>
<proteinExistence type="inferred from homology"/>
<dbReference type="FunFam" id="3.20.20.80:FF:000100">
    <property type="entry name" value="Glycoside hydrolase superfamily"/>
    <property type="match status" value="1"/>
</dbReference>
<dbReference type="InterPro" id="IPR001547">
    <property type="entry name" value="Glyco_hydro_5"/>
</dbReference>
<evidence type="ECO:0000256" key="4">
    <source>
        <dbReference type="ARBA" id="ARBA00023316"/>
    </source>
</evidence>
<dbReference type="Proteomes" id="UP000785200">
    <property type="component" value="Unassembled WGS sequence"/>
</dbReference>
<organism evidence="8 9">
    <name type="scientific">Hyphodiscus hymeniophilus</name>
    <dbReference type="NCBI Taxonomy" id="353542"/>
    <lineage>
        <taxon>Eukaryota</taxon>
        <taxon>Fungi</taxon>
        <taxon>Dikarya</taxon>
        <taxon>Ascomycota</taxon>
        <taxon>Pezizomycotina</taxon>
        <taxon>Leotiomycetes</taxon>
        <taxon>Helotiales</taxon>
        <taxon>Hyphodiscaceae</taxon>
        <taxon>Hyphodiscus</taxon>
    </lineage>
</organism>
<dbReference type="GO" id="GO:0005737">
    <property type="term" value="C:cytoplasm"/>
    <property type="evidence" value="ECO:0007669"/>
    <property type="project" value="UniProtKB-ARBA"/>
</dbReference>
<evidence type="ECO:0000256" key="5">
    <source>
        <dbReference type="RuleBase" id="RU361153"/>
    </source>
</evidence>
<feature type="region of interest" description="Disordered" evidence="6">
    <location>
        <begin position="13"/>
        <end position="38"/>
    </location>
</feature>
<dbReference type="GO" id="GO:0005576">
    <property type="term" value="C:extracellular region"/>
    <property type="evidence" value="ECO:0007669"/>
    <property type="project" value="TreeGrafter"/>
</dbReference>
<evidence type="ECO:0000313" key="9">
    <source>
        <dbReference type="Proteomes" id="UP000785200"/>
    </source>
</evidence>